<dbReference type="PANTHER" id="PTHR15830">
    <property type="entry name" value="TELOMERE LENGTH REGULATION PROTEIN TEL2 FAMILY MEMBER"/>
    <property type="match status" value="1"/>
</dbReference>
<dbReference type="Pfam" id="PF10193">
    <property type="entry name" value="Telomere_reg-2"/>
    <property type="match status" value="1"/>
</dbReference>
<accession>A0A7H8QW01</accession>
<feature type="region of interest" description="Disordered" evidence="2">
    <location>
        <begin position="792"/>
        <end position="813"/>
    </location>
</feature>
<sequence length="999" mass="110144">MDDILTAVKTARNDNQTSLPAAKPLIEPLDETPIKQTTIQVSPAHILEILKTHPGEDELYQALRWLDPTKKNGERGSFDIRHASPLTAPILQTLASNTIPDHWKNVEKSSSKTRGALLRCLCSIAGVRALVTSLQISINALRTSPQKEKDSGRKLAIQDIVSFLAALLKPADFVCRTYKNNASMYDTSSKRRVSWSEFCSLLAGGKVLSTIAEALSFTETMKGTTSVSWIGEGASFSGWLGLNMSHMVLESGQKDDEFWKAASVMIGRAIGLGHTEKFVHELYTNTFEGDAPSRSWHCFFDLLRPHEQVAIVQSILKDLQATHFSSYEQKGRDSDGIVGGVAALVSHYLEGKTCVQETIQSWLSTGNSNVVTTIGLRRVLLLLYSRDSDTMRDLFTHSLSNFGDAFSIKHSLLQFQEANAQILLLAAGYLYRSQPGEIESIARSSIYLNAVSNRLAASSSRARFLGMVIGMAISELVEPPGKGLKFDLEGLETEEARWYLSLTRMQDKIGSISDLKRSKHGEAEKPKQITANRPRTSRPPTTVHTRPTARIVAIEEIGDDEDEEEENDEFIPYEKPDSDASDEEEDPTLIQRGKLTAPVYIRDLIAYLRDSENADRYHLGITNAPSLIRRKAAFGTELVESIDGLAMVIVGLQDTYSLPKFHEYRLQAMIALLVAQPVRMGQLFTSTFFDGDLSQTQRSAILTALGLGARELAGHREDDAKVMGLPSSISHEAFPSKKLPSHLQGLYSETGEESPVSTLTRQMSRTSLQPLALDAADAASGPNALKVRTFSSRMEVERQRQQREAQRKKKTVSTNLHKDLTEGFFHPLVGRFAAMLQSSSSLSSGYSHFNSPNILRLFIQTITLVISTLGPHSPALPTVTQDTFTLILALHGKPISTEPVVLPALLSLFLASIDLNTAAGSSAEERLVTDHATEVMELREWTNDVFERTPAASGSTTSPGNPDDMQQTRILAAGILVKIGEVIERYQRRLMGVNVGFKY</sequence>
<dbReference type="OrthoDB" id="10258062at2759"/>
<gene>
    <name evidence="4" type="ORF">TRUGW13939_05331</name>
</gene>
<dbReference type="FunFam" id="1.25.40.720:FF:000004">
    <property type="entry name" value="WGS project CABT00000000 data, contig 2.6"/>
    <property type="match status" value="1"/>
</dbReference>
<feature type="compositionally biased region" description="Acidic residues" evidence="2">
    <location>
        <begin position="557"/>
        <end position="571"/>
    </location>
</feature>
<comment type="similarity">
    <text evidence="1">Belongs to the TEL2 family.</text>
</comment>
<keyword evidence="5" id="KW-1185">Reference proteome</keyword>
<dbReference type="KEGG" id="trg:TRUGW13939_05331"/>
<dbReference type="RefSeq" id="XP_035344388.1">
    <property type="nucleotide sequence ID" value="XM_035488495.1"/>
</dbReference>
<organism evidence="4 5">
    <name type="scientific">Talaromyces rugulosus</name>
    <name type="common">Penicillium rugulosum</name>
    <dbReference type="NCBI Taxonomy" id="121627"/>
    <lineage>
        <taxon>Eukaryota</taxon>
        <taxon>Fungi</taxon>
        <taxon>Dikarya</taxon>
        <taxon>Ascomycota</taxon>
        <taxon>Pezizomycotina</taxon>
        <taxon>Eurotiomycetes</taxon>
        <taxon>Eurotiomycetidae</taxon>
        <taxon>Eurotiales</taxon>
        <taxon>Trichocomaceae</taxon>
        <taxon>Talaromyces</taxon>
        <taxon>Talaromyces sect. Islandici</taxon>
    </lineage>
</organism>
<dbReference type="GO" id="GO:0051083">
    <property type="term" value="P:'de novo' cotranslational protein folding"/>
    <property type="evidence" value="ECO:0007669"/>
    <property type="project" value="TreeGrafter"/>
</dbReference>
<name>A0A7H8QW01_TALRU</name>
<dbReference type="InterPro" id="IPR038528">
    <property type="entry name" value="TEL2_C_sf"/>
</dbReference>
<proteinExistence type="inferred from homology"/>
<feature type="domain" description="Telomere length regulation protein conserved" evidence="3">
    <location>
        <begin position="598"/>
        <end position="709"/>
    </location>
</feature>
<dbReference type="Gene3D" id="1.25.40.720">
    <property type="entry name" value="Telomere length regulation protein 2, C-terminal domain"/>
    <property type="match status" value="1"/>
</dbReference>
<dbReference type="AlphaFoldDB" id="A0A7H8QW01"/>
<dbReference type="EMBL" id="CP055900">
    <property type="protein sequence ID" value="QKX58210.1"/>
    <property type="molecule type" value="Genomic_DNA"/>
</dbReference>
<dbReference type="GO" id="GO:0005829">
    <property type="term" value="C:cytosol"/>
    <property type="evidence" value="ECO:0007669"/>
    <property type="project" value="TreeGrafter"/>
</dbReference>
<protein>
    <recommendedName>
        <fullName evidence="3">Telomere length regulation protein conserved domain-containing protein</fullName>
    </recommendedName>
</protein>
<evidence type="ECO:0000313" key="5">
    <source>
        <dbReference type="Proteomes" id="UP000509510"/>
    </source>
</evidence>
<evidence type="ECO:0000256" key="1">
    <source>
        <dbReference type="ARBA" id="ARBA00006133"/>
    </source>
</evidence>
<dbReference type="InterPro" id="IPR019337">
    <property type="entry name" value="Telomere_length_regulation_dom"/>
</dbReference>
<evidence type="ECO:0000259" key="3">
    <source>
        <dbReference type="Pfam" id="PF10193"/>
    </source>
</evidence>
<dbReference type="GO" id="GO:0051879">
    <property type="term" value="F:Hsp90 protein binding"/>
    <property type="evidence" value="ECO:0007669"/>
    <property type="project" value="TreeGrafter"/>
</dbReference>
<dbReference type="PANTHER" id="PTHR15830:SF10">
    <property type="entry name" value="TELOMERE LENGTH REGULATION PROTEIN TEL2 HOMOLOG"/>
    <property type="match status" value="1"/>
</dbReference>
<dbReference type="GO" id="GO:0042162">
    <property type="term" value="F:telomeric DNA binding"/>
    <property type="evidence" value="ECO:0007669"/>
    <property type="project" value="TreeGrafter"/>
</dbReference>
<reference evidence="5" key="1">
    <citation type="submission" date="2020-06" db="EMBL/GenBank/DDBJ databases">
        <title>A chromosome-scale genome assembly of Talaromyces rugulosus W13939.</title>
        <authorList>
            <person name="Wang B."/>
            <person name="Guo L."/>
            <person name="Ye K."/>
            <person name="Wang L."/>
        </authorList>
    </citation>
    <scope>NUCLEOTIDE SEQUENCE [LARGE SCALE GENOMIC DNA]</scope>
    <source>
        <strain evidence="5">W13939</strain>
    </source>
</reference>
<feature type="region of interest" description="Disordered" evidence="2">
    <location>
        <begin position="514"/>
        <end position="545"/>
    </location>
</feature>
<evidence type="ECO:0000313" key="4">
    <source>
        <dbReference type="EMBL" id="QKX58210.1"/>
    </source>
</evidence>
<feature type="compositionally biased region" description="Polar residues" evidence="2">
    <location>
        <begin position="529"/>
        <end position="545"/>
    </location>
</feature>
<dbReference type="GeneID" id="55992829"/>
<dbReference type="InterPro" id="IPR051970">
    <property type="entry name" value="TEL2_Regulation"/>
</dbReference>
<dbReference type="Proteomes" id="UP000509510">
    <property type="component" value="Chromosome III"/>
</dbReference>
<evidence type="ECO:0000256" key="2">
    <source>
        <dbReference type="SAM" id="MobiDB-lite"/>
    </source>
</evidence>
<feature type="compositionally biased region" description="Basic and acidic residues" evidence="2">
    <location>
        <begin position="514"/>
        <end position="527"/>
    </location>
</feature>
<feature type="compositionally biased region" description="Basic and acidic residues" evidence="2">
    <location>
        <begin position="794"/>
        <end position="805"/>
    </location>
</feature>
<feature type="region of interest" description="Disordered" evidence="2">
    <location>
        <begin position="557"/>
        <end position="586"/>
    </location>
</feature>